<dbReference type="OrthoDB" id="10257314at2759"/>
<dbReference type="InterPro" id="IPR003819">
    <property type="entry name" value="TauD/TfdA-like"/>
</dbReference>
<evidence type="ECO:0000256" key="1">
    <source>
        <dbReference type="ARBA" id="ARBA00001954"/>
    </source>
</evidence>
<dbReference type="Gene3D" id="3.60.130.10">
    <property type="entry name" value="Clavaminate synthase-like"/>
    <property type="match status" value="1"/>
</dbReference>
<evidence type="ECO:0000256" key="2">
    <source>
        <dbReference type="ARBA" id="ARBA00005896"/>
    </source>
</evidence>
<dbReference type="STRING" id="112498.A0A2D3UWG6"/>
<dbReference type="EMBL" id="FJUY01000001">
    <property type="protein sequence ID" value="CZT15406.1"/>
    <property type="molecule type" value="Genomic_DNA"/>
</dbReference>
<keyword evidence="3" id="KW-0479">Metal-binding</keyword>
<feature type="domain" description="TauD/TfdA-like" evidence="8">
    <location>
        <begin position="21"/>
        <end position="315"/>
    </location>
</feature>
<reference evidence="9 10" key="1">
    <citation type="submission" date="2016-03" db="EMBL/GenBank/DDBJ databases">
        <authorList>
            <person name="Ploux O."/>
        </authorList>
    </citation>
    <scope>NUCLEOTIDE SEQUENCE [LARGE SCALE GENOMIC DNA]</scope>
    <source>
        <strain evidence="9 10">URUG2</strain>
    </source>
</reference>
<name>A0A2D3UWG6_9PEZI</name>
<keyword evidence="4 9" id="KW-0223">Dioxygenase</keyword>
<dbReference type="PANTHER" id="PTHR30468">
    <property type="entry name" value="ALPHA-KETOGLUTARATE-DEPENDENT SULFONATE DIOXYGENASE"/>
    <property type="match status" value="1"/>
</dbReference>
<evidence type="ECO:0000256" key="4">
    <source>
        <dbReference type="ARBA" id="ARBA00022964"/>
    </source>
</evidence>
<evidence type="ECO:0000256" key="3">
    <source>
        <dbReference type="ARBA" id="ARBA00022723"/>
    </source>
</evidence>
<dbReference type="Proteomes" id="UP000225277">
    <property type="component" value="Unassembled WGS sequence"/>
</dbReference>
<dbReference type="GO" id="GO:0005737">
    <property type="term" value="C:cytoplasm"/>
    <property type="evidence" value="ECO:0007669"/>
    <property type="project" value="TreeGrafter"/>
</dbReference>
<feature type="region of interest" description="Disordered" evidence="7">
    <location>
        <begin position="83"/>
        <end position="105"/>
    </location>
</feature>
<comment type="similarity">
    <text evidence="2">Belongs to the TfdA dioxygenase family.</text>
</comment>
<sequence>MSKRGPLSLSTALENLEWHDVTPVIGREFPKAQLLDMLDNDAMLRDLAITVSERNVVFFRNQSLDAAGMKVLAQKLGELSGKPETSKLHRHALSNSKRGDENDNKTLDDEISVISNKTASQFFHEEVDRLASEGWHADISTEQVPSDYAAFKMLQLPSTGEVGGDTLWASGYEVYDRMSAPWKRFAEQLTATHRDNVLIDIAKKDPSLMLDRDRGSPENKGLEFTVSHPVVRTNPVTGWKSLYGAAGQIGDGWIDGMRSVESELLKSFFLQLIAQNHDLQVRWRWSVNDVAIWDNRSTFHSATFDYQGVRLAQRVTSVGERPFYDPQSISRREALALRRGQVN</sequence>
<dbReference type="InterPro" id="IPR051323">
    <property type="entry name" value="AtsK-like"/>
</dbReference>
<gene>
    <name evidence="9" type="ORF">RCC_01267</name>
</gene>
<evidence type="ECO:0000256" key="5">
    <source>
        <dbReference type="ARBA" id="ARBA00023002"/>
    </source>
</evidence>
<keyword evidence="10" id="KW-1185">Reference proteome</keyword>
<dbReference type="GO" id="GO:0046872">
    <property type="term" value="F:metal ion binding"/>
    <property type="evidence" value="ECO:0007669"/>
    <property type="project" value="UniProtKB-KW"/>
</dbReference>
<organism evidence="9 10">
    <name type="scientific">Ramularia collo-cygni</name>
    <dbReference type="NCBI Taxonomy" id="112498"/>
    <lineage>
        <taxon>Eukaryota</taxon>
        <taxon>Fungi</taxon>
        <taxon>Dikarya</taxon>
        <taxon>Ascomycota</taxon>
        <taxon>Pezizomycotina</taxon>
        <taxon>Dothideomycetes</taxon>
        <taxon>Dothideomycetidae</taxon>
        <taxon>Mycosphaerellales</taxon>
        <taxon>Mycosphaerellaceae</taxon>
        <taxon>Ramularia</taxon>
    </lineage>
</organism>
<accession>A0A2D3UWG6</accession>
<evidence type="ECO:0000313" key="9">
    <source>
        <dbReference type="EMBL" id="CZT15406.1"/>
    </source>
</evidence>
<dbReference type="InterPro" id="IPR042098">
    <property type="entry name" value="TauD-like_sf"/>
</dbReference>
<keyword evidence="6" id="KW-0408">Iron</keyword>
<dbReference type="GeneID" id="35596548"/>
<dbReference type="GO" id="GO:0016706">
    <property type="term" value="F:2-oxoglutarate-dependent dioxygenase activity"/>
    <property type="evidence" value="ECO:0007669"/>
    <property type="project" value="TreeGrafter"/>
</dbReference>
<dbReference type="SUPFAM" id="SSF51197">
    <property type="entry name" value="Clavaminate synthase-like"/>
    <property type="match status" value="1"/>
</dbReference>
<dbReference type="Pfam" id="PF02668">
    <property type="entry name" value="TauD"/>
    <property type="match status" value="1"/>
</dbReference>
<evidence type="ECO:0000259" key="8">
    <source>
        <dbReference type="Pfam" id="PF02668"/>
    </source>
</evidence>
<protein>
    <submittedName>
        <fullName evidence="9">Related to taurine dioxygenase</fullName>
    </submittedName>
</protein>
<proteinExistence type="inferred from homology"/>
<evidence type="ECO:0000313" key="10">
    <source>
        <dbReference type="Proteomes" id="UP000225277"/>
    </source>
</evidence>
<dbReference type="PANTHER" id="PTHR30468:SF10">
    <property type="entry name" value="TAUD_TFDA-LIKE DOMAIN-CONTAINING PROTEIN"/>
    <property type="match status" value="1"/>
</dbReference>
<keyword evidence="5" id="KW-0560">Oxidoreductase</keyword>
<evidence type="ECO:0000256" key="7">
    <source>
        <dbReference type="SAM" id="MobiDB-lite"/>
    </source>
</evidence>
<dbReference type="AlphaFoldDB" id="A0A2D3UWG6"/>
<evidence type="ECO:0000256" key="6">
    <source>
        <dbReference type="ARBA" id="ARBA00023004"/>
    </source>
</evidence>
<comment type="cofactor">
    <cofactor evidence="1">
        <name>Fe(2+)</name>
        <dbReference type="ChEBI" id="CHEBI:29033"/>
    </cofactor>
</comment>
<dbReference type="RefSeq" id="XP_023622302.1">
    <property type="nucleotide sequence ID" value="XM_023766534.1"/>
</dbReference>